<reference evidence="4" key="1">
    <citation type="submission" date="2025-08" db="UniProtKB">
        <authorList>
            <consortium name="RefSeq"/>
        </authorList>
    </citation>
    <scope>IDENTIFICATION</scope>
</reference>
<dbReference type="AlphaFoldDB" id="A0A6J1VVC5"/>
<dbReference type="CTD" id="284353"/>
<dbReference type="InterPro" id="IPR052754">
    <property type="entry name" value="NTPase_KAP_P-loop"/>
</dbReference>
<keyword evidence="1" id="KW-1133">Transmembrane helix</keyword>
<organism evidence="3 4">
    <name type="scientific">Notechis scutatus</name>
    <name type="common">mainland tiger snake</name>
    <dbReference type="NCBI Taxonomy" id="8663"/>
    <lineage>
        <taxon>Eukaryota</taxon>
        <taxon>Metazoa</taxon>
        <taxon>Chordata</taxon>
        <taxon>Craniata</taxon>
        <taxon>Vertebrata</taxon>
        <taxon>Euteleostomi</taxon>
        <taxon>Lepidosauria</taxon>
        <taxon>Squamata</taxon>
        <taxon>Bifurcata</taxon>
        <taxon>Unidentata</taxon>
        <taxon>Episquamata</taxon>
        <taxon>Toxicofera</taxon>
        <taxon>Serpentes</taxon>
        <taxon>Colubroidea</taxon>
        <taxon>Elapidae</taxon>
        <taxon>Hydrophiinae</taxon>
        <taxon>Notechis</taxon>
    </lineage>
</organism>
<protein>
    <submittedName>
        <fullName evidence="4">NTPase KAP family P-loop domain-containing protein 1</fullName>
    </submittedName>
</protein>
<dbReference type="KEGG" id="nss:113426418"/>
<feature type="transmembrane region" description="Helical" evidence="1">
    <location>
        <begin position="271"/>
        <end position="292"/>
    </location>
</feature>
<dbReference type="Proteomes" id="UP000504612">
    <property type="component" value="Unplaced"/>
</dbReference>
<keyword evidence="3" id="KW-1185">Reference proteome</keyword>
<proteinExistence type="predicted"/>
<dbReference type="Pfam" id="PF07693">
    <property type="entry name" value="KAP_NTPase"/>
    <property type="match status" value="1"/>
</dbReference>
<keyword evidence="1" id="KW-0812">Transmembrane</keyword>
<dbReference type="PANTHER" id="PTHR22674">
    <property type="entry name" value="NTPASE, KAP FAMILY P-LOOP DOMAIN-CONTAINING 1"/>
    <property type="match status" value="1"/>
</dbReference>
<evidence type="ECO:0000259" key="2">
    <source>
        <dbReference type="Pfam" id="PF07693"/>
    </source>
</evidence>
<keyword evidence="1" id="KW-0472">Membrane</keyword>
<feature type="transmembrane region" description="Helical" evidence="1">
    <location>
        <begin position="237"/>
        <end position="259"/>
    </location>
</feature>
<dbReference type="RefSeq" id="XP_026544558.1">
    <property type="nucleotide sequence ID" value="XM_026688773.1"/>
</dbReference>
<evidence type="ECO:0000313" key="4">
    <source>
        <dbReference type="RefSeq" id="XP_026544558.1"/>
    </source>
</evidence>
<evidence type="ECO:0000313" key="3">
    <source>
        <dbReference type="Proteomes" id="UP000504612"/>
    </source>
</evidence>
<evidence type="ECO:0000256" key="1">
    <source>
        <dbReference type="SAM" id="Phobius"/>
    </source>
</evidence>
<dbReference type="PANTHER" id="PTHR22674:SF4">
    <property type="entry name" value="NTPASE KAP FAMILY P-LOOP DOMAIN-CONTAINING PROTEIN 1"/>
    <property type="match status" value="1"/>
</dbReference>
<sequence>MSTKGEEHDPVEANRKAPICLQSPVHGPPTPELMSYYDEEVARLQHAEEGHETGCPCSIRETHFSHTEYHDNDLMTEDDIYCCSLSKTLCHTSTPVTVGFYSPSGTRVHSLLDQIAGCMLRESIRREEAEFNRTHQRPRIPEGINYLTLLWYIVFYQPVITEVHLRRKTIEFLFIRFSAWEYAGSDKLWAGLVTTLCDHIRHQFGPLPLSFYHVVGSRPQFASGFTQEEWRLKKKTCCTAGGLIVILLAGAGLATTALLVPGIRDGTVLKYLGSTFAAISGSGLVIAITPVIKHLLISQKKKIESMTSDEKFTSHLGFMSAVKSEIEVLTSFIYYMEIFERRRLRIVFEITCLDTCYPERVVGVLNAINTLLSDRNAPFIFILVVDPSVIVSCLEQASTMKGMADNGYLYLNRTVTLPFSIPEIGIKSKMRCLHEAFQTREDLMYGIITRNMELGVTMSKGNGRALMNMEAVVQEDQHEIDAMAVQYIHEAFHYLHSEQDCLYHYVPDSIIQMRRIVNTIPITIRLMTQQHLLRHNLCPREVASWVVLANQWPCRLSWILQRMEDKLQCQPPNDYEKTLMWDVFVETCPELYSKHKELQNIMALDGDPELFERFLSKDFPFTVQEGKKLLKYTVNLDHSIRYKMGELQALATLENYRKGGTNSEKKP</sequence>
<name>A0A6J1VVC5_9SAUR</name>
<dbReference type="InterPro" id="IPR011646">
    <property type="entry name" value="KAP_P-loop"/>
</dbReference>
<accession>A0A6J1VVC5</accession>
<gene>
    <name evidence="4" type="primary">NKPD1</name>
</gene>
<dbReference type="GeneID" id="113426418"/>
<feature type="domain" description="KAP NTPase" evidence="2">
    <location>
        <begin position="163"/>
        <end position="441"/>
    </location>
</feature>